<reference evidence="3" key="1">
    <citation type="journal article" date="2019" name="Int. J. Syst. Evol. Microbiol.">
        <title>The Global Catalogue of Microorganisms (GCM) 10K type strain sequencing project: providing services to taxonomists for standard genome sequencing and annotation.</title>
        <authorList>
            <consortium name="The Broad Institute Genomics Platform"/>
            <consortium name="The Broad Institute Genome Sequencing Center for Infectious Disease"/>
            <person name="Wu L."/>
            <person name="Ma J."/>
        </authorList>
    </citation>
    <scope>NUCLEOTIDE SEQUENCE [LARGE SCALE GENOMIC DNA]</scope>
    <source>
        <strain evidence="3">CCUG 49339</strain>
    </source>
</reference>
<accession>A0ABW4LNZ0</accession>
<dbReference type="SUPFAM" id="SSF51735">
    <property type="entry name" value="NAD(P)-binding Rossmann-fold domains"/>
    <property type="match status" value="1"/>
</dbReference>
<organism evidence="2 3">
    <name type="scientific">Bacillus salitolerans</name>
    <dbReference type="NCBI Taxonomy" id="1437434"/>
    <lineage>
        <taxon>Bacteria</taxon>
        <taxon>Bacillati</taxon>
        <taxon>Bacillota</taxon>
        <taxon>Bacilli</taxon>
        <taxon>Bacillales</taxon>
        <taxon>Bacillaceae</taxon>
        <taxon>Bacillus</taxon>
    </lineage>
</organism>
<dbReference type="RefSeq" id="WP_377927637.1">
    <property type="nucleotide sequence ID" value="NZ_JBHUEM010000008.1"/>
</dbReference>
<dbReference type="InterPro" id="IPR001509">
    <property type="entry name" value="Epimerase_deHydtase"/>
</dbReference>
<dbReference type="Pfam" id="PF01370">
    <property type="entry name" value="Epimerase"/>
    <property type="match status" value="1"/>
</dbReference>
<evidence type="ECO:0000313" key="3">
    <source>
        <dbReference type="Proteomes" id="UP001597214"/>
    </source>
</evidence>
<dbReference type="InterPro" id="IPR036291">
    <property type="entry name" value="NAD(P)-bd_dom_sf"/>
</dbReference>
<proteinExistence type="predicted"/>
<sequence length="102" mass="11133">MKTALILGGTQFVGKRLVQLLIDKGVRVTIATRGKTDDAFGNLVSRLIIEREDNESLVEAFEGEKWDVVFDQTCYSPLEALGSAKALEGKIAKYVITSSQAV</sequence>
<name>A0ABW4LNZ0_9BACI</name>
<gene>
    <name evidence="2" type="ORF">ACFSCX_07865</name>
</gene>
<dbReference type="Gene3D" id="3.40.50.720">
    <property type="entry name" value="NAD(P)-binding Rossmann-like Domain"/>
    <property type="match status" value="1"/>
</dbReference>
<protein>
    <submittedName>
        <fullName evidence="2">NAD-dependent epimerase/dehydratase family protein</fullName>
    </submittedName>
</protein>
<evidence type="ECO:0000313" key="2">
    <source>
        <dbReference type="EMBL" id="MFD1736479.1"/>
    </source>
</evidence>
<feature type="domain" description="NAD-dependent epimerase/dehydratase" evidence="1">
    <location>
        <begin position="4"/>
        <end position="71"/>
    </location>
</feature>
<comment type="caution">
    <text evidence="2">The sequence shown here is derived from an EMBL/GenBank/DDBJ whole genome shotgun (WGS) entry which is preliminary data.</text>
</comment>
<dbReference type="EMBL" id="JBHUEM010000008">
    <property type="protein sequence ID" value="MFD1736479.1"/>
    <property type="molecule type" value="Genomic_DNA"/>
</dbReference>
<keyword evidence="3" id="KW-1185">Reference proteome</keyword>
<evidence type="ECO:0000259" key="1">
    <source>
        <dbReference type="Pfam" id="PF01370"/>
    </source>
</evidence>
<dbReference type="Proteomes" id="UP001597214">
    <property type="component" value="Unassembled WGS sequence"/>
</dbReference>